<reference evidence="1 2" key="1">
    <citation type="submission" date="2018-11" db="EMBL/GenBank/DDBJ databases">
        <title>Erythrobacter spongiae sp. nov., isolated from a marine sponge.</title>
        <authorList>
            <person name="Zhuang L."/>
            <person name="Luo L."/>
        </authorList>
    </citation>
    <scope>NUCLEOTIDE SEQUENCE [LARGE SCALE GENOMIC DNA]</scope>
    <source>
        <strain evidence="1 2">HN-E23</strain>
    </source>
</reference>
<name>A0A3N5CMR1_9SPHN</name>
<evidence type="ECO:0000313" key="2">
    <source>
        <dbReference type="Proteomes" id="UP000275232"/>
    </source>
</evidence>
<evidence type="ECO:0000313" key="1">
    <source>
        <dbReference type="EMBL" id="RPF70224.1"/>
    </source>
</evidence>
<gene>
    <name evidence="1" type="ORF">EG799_00205</name>
</gene>
<protein>
    <submittedName>
        <fullName evidence="1">Uncharacterized protein</fullName>
    </submittedName>
</protein>
<dbReference type="RefSeq" id="WP_123877429.1">
    <property type="nucleotide sequence ID" value="NZ_RPFZ01000001.1"/>
</dbReference>
<dbReference type="AlphaFoldDB" id="A0A3N5CMR1"/>
<dbReference type="EMBL" id="RPFZ01000001">
    <property type="protein sequence ID" value="RPF70224.1"/>
    <property type="molecule type" value="Genomic_DNA"/>
</dbReference>
<proteinExistence type="predicted"/>
<comment type="caution">
    <text evidence="1">The sequence shown here is derived from an EMBL/GenBank/DDBJ whole genome shotgun (WGS) entry which is preliminary data.</text>
</comment>
<sequence>MSETVDYDRVWLPQIVWYCRLIADDRKLNMAFEQSGDKIWTSVVNYDELVEQVLDVPLDIRFSAILSTSASADLKKALAEFLNMFTAFDDAVGRSGRPDLQSREWREIQARAHDVEVLAFVEGVGR</sequence>
<dbReference type="Proteomes" id="UP000275232">
    <property type="component" value="Unassembled WGS sequence"/>
</dbReference>
<keyword evidence="2" id="KW-1185">Reference proteome</keyword>
<dbReference type="OrthoDB" id="9929332at2"/>
<organism evidence="1 2">
    <name type="scientific">Aurantiacibacter spongiae</name>
    <dbReference type="NCBI Taxonomy" id="2488860"/>
    <lineage>
        <taxon>Bacteria</taxon>
        <taxon>Pseudomonadati</taxon>
        <taxon>Pseudomonadota</taxon>
        <taxon>Alphaproteobacteria</taxon>
        <taxon>Sphingomonadales</taxon>
        <taxon>Erythrobacteraceae</taxon>
        <taxon>Aurantiacibacter</taxon>
    </lineage>
</organism>
<accession>A0A3N5CMR1</accession>